<organism evidence="1 2">
    <name type="scientific">Cryobacterium psychrophilum</name>
    <dbReference type="NCBI Taxonomy" id="41988"/>
    <lineage>
        <taxon>Bacteria</taxon>
        <taxon>Bacillati</taxon>
        <taxon>Actinomycetota</taxon>
        <taxon>Actinomycetes</taxon>
        <taxon>Micrococcales</taxon>
        <taxon>Microbacteriaceae</taxon>
        <taxon>Cryobacterium</taxon>
    </lineage>
</organism>
<comment type="caution">
    <text evidence="1">The sequence shown here is derived from an EMBL/GenBank/DDBJ whole genome shotgun (WGS) entry which is preliminary data.</text>
</comment>
<dbReference type="AlphaFoldDB" id="A0A4Y8KNR4"/>
<dbReference type="RefSeq" id="WP_134173172.1">
    <property type="nucleotide sequence ID" value="NZ_SODI01000001.1"/>
</dbReference>
<evidence type="ECO:0008006" key="3">
    <source>
        <dbReference type="Google" id="ProtNLM"/>
    </source>
</evidence>
<protein>
    <recommendedName>
        <fullName evidence="3">Helicase-associated domain-containing protein</fullName>
    </recommendedName>
</protein>
<name>A0A4Y8KNR4_9MICO</name>
<dbReference type="EMBL" id="SOHQ01000026">
    <property type="protein sequence ID" value="TFD79045.1"/>
    <property type="molecule type" value="Genomic_DNA"/>
</dbReference>
<dbReference type="OrthoDB" id="5107558at2"/>
<accession>A0A4Y8KNR4</accession>
<dbReference type="Gene3D" id="6.10.140.530">
    <property type="match status" value="1"/>
</dbReference>
<sequence>MPEYTFSRFNTGAAHDLSDTARRAAGKGTMPAQTPVELLHAEYAQLHRQHPSTLTQDQRRSLAFYDGELAPRGAVEIPYTVPRDVAQWTRNLLALESFVRAEGRMPRENRRLPEGAISTNEKQRANSVRTQRRAFAAGRLCTYQVRRLLCIPGFSFHPLEDDWQAKCAAYARFTATHGYSPKLRSSNASERTLDRWAVKTRMAYWAGRLSPDRVDTMNGLDFWTWGAPTGRR</sequence>
<gene>
    <name evidence="1" type="ORF">E3T53_08055</name>
</gene>
<evidence type="ECO:0000313" key="1">
    <source>
        <dbReference type="EMBL" id="TFD79045.1"/>
    </source>
</evidence>
<reference evidence="1 2" key="1">
    <citation type="submission" date="2019-03" db="EMBL/GenBank/DDBJ databases">
        <title>Genomics of glacier-inhabiting Cryobacterium strains.</title>
        <authorList>
            <person name="Liu Q."/>
            <person name="Xin Y.-H."/>
        </authorList>
    </citation>
    <scope>NUCLEOTIDE SEQUENCE [LARGE SCALE GENOMIC DNA]</scope>
    <source>
        <strain evidence="1 2">CGMCC 1.4292</strain>
    </source>
</reference>
<dbReference type="Proteomes" id="UP000298218">
    <property type="component" value="Unassembled WGS sequence"/>
</dbReference>
<keyword evidence="2" id="KW-1185">Reference proteome</keyword>
<evidence type="ECO:0000313" key="2">
    <source>
        <dbReference type="Proteomes" id="UP000298218"/>
    </source>
</evidence>
<proteinExistence type="predicted"/>